<geneLocation type="plasmid" evidence="3">
    <name>pHSJD-312</name>
</geneLocation>
<protein>
    <recommendedName>
        <fullName evidence="2">DUF4367 domain-containing protein</fullName>
    </recommendedName>
</protein>
<evidence type="ECO:0000256" key="1">
    <source>
        <dbReference type="SAM" id="Phobius"/>
    </source>
</evidence>
<evidence type="ECO:0000313" key="3">
    <source>
        <dbReference type="EMBL" id="AYD68629.1"/>
    </source>
</evidence>
<dbReference type="RefSeq" id="WP_021383420.1">
    <property type="nucleotide sequence ID" value="NZ_LJCL01000008.1"/>
</dbReference>
<sequence>MSKINITDEMLYRHASNAEKIILDQLPPDEELNHVFSKRFERKMKKLIRQEKRNPFIKYTVIYLKRVVVVFLIVVTGLFTITMSVDALRNQFIKIVIEIYEDLTEFIFSKDIQTDKELDFILKEPKYIPKGFKEVERESSKESIFIGYENTKGDEIRYRSNQINSSSVIIDTENAEVSNITINKNKAKYVVKDDTIILFWNDEKDTYTIYLDSINKEHLKNYKEELLKIAENIK</sequence>
<proteinExistence type="predicted"/>
<organism evidence="3">
    <name type="scientific">Clostridioides difficile</name>
    <name type="common">Peptoclostridium difficile</name>
    <dbReference type="NCBI Taxonomy" id="1496"/>
    <lineage>
        <taxon>Bacteria</taxon>
        <taxon>Bacillati</taxon>
        <taxon>Bacillota</taxon>
        <taxon>Clostridia</taxon>
        <taxon>Peptostreptococcales</taxon>
        <taxon>Peptostreptococcaceae</taxon>
        <taxon>Clostridioides</taxon>
    </lineage>
</organism>
<keyword evidence="3" id="KW-0614">Plasmid</keyword>
<dbReference type="Pfam" id="PF14285">
    <property type="entry name" value="DUF4367"/>
    <property type="match status" value="1"/>
</dbReference>
<keyword evidence="1" id="KW-0472">Membrane</keyword>
<feature type="domain" description="DUF4367" evidence="2">
    <location>
        <begin position="124"/>
        <end position="233"/>
    </location>
</feature>
<feature type="transmembrane region" description="Helical" evidence="1">
    <location>
        <begin position="63"/>
        <end position="85"/>
    </location>
</feature>
<keyword evidence="1" id="KW-0812">Transmembrane</keyword>
<dbReference type="EMBL" id="MG973074">
    <property type="protein sequence ID" value="AYD68629.1"/>
    <property type="molecule type" value="Genomic_DNA"/>
</dbReference>
<dbReference type="InterPro" id="IPR025377">
    <property type="entry name" value="DUF4367"/>
</dbReference>
<dbReference type="AlphaFoldDB" id="A0A386JBJ6"/>
<keyword evidence="1" id="KW-1133">Transmembrane helix</keyword>
<accession>A0A386JBJ6</accession>
<reference evidence="3" key="1">
    <citation type="journal article" date="2018" name="Sci. Rep.">
        <title>Novel Clade C-I Clostridium difficile strains escape diagnostic tests, differ in pathogenicity potential and carry toxins on extrachromosomal elements.</title>
        <authorList>
            <person name="Ramirez-Vargas G."/>
            <person name="Lopez-Urena D."/>
            <person name="Badilla A."/>
            <person name="Orozco-Aguilar J."/>
            <person name="Murillo T."/>
            <person name="Rojas P."/>
            <person name="Riedel T."/>
            <person name="Overmann J."/>
            <person name="Gonzalez G."/>
            <person name="Chaves-Olarte E."/>
            <person name="Quesada-Gomez C."/>
            <person name="Rodriguez C."/>
        </authorList>
    </citation>
    <scope>NUCLEOTIDE SEQUENCE</scope>
    <source>
        <strain evidence="3">HSJD-312</strain>
        <plasmid evidence="3">pHSJD-312</plasmid>
    </source>
</reference>
<gene>
    <name evidence="3" type="ORF">pHSJD-312_00006</name>
</gene>
<name>A0A386JBJ6_CLODI</name>
<evidence type="ECO:0000259" key="2">
    <source>
        <dbReference type="Pfam" id="PF14285"/>
    </source>
</evidence>